<keyword evidence="3" id="KW-0804">Transcription</keyword>
<dbReference type="InterPro" id="IPR012318">
    <property type="entry name" value="HTH_CRP"/>
</dbReference>
<accession>A0A547P9T0</accession>
<dbReference type="InterPro" id="IPR036388">
    <property type="entry name" value="WH-like_DNA-bd_sf"/>
</dbReference>
<keyword evidence="6" id="KW-1185">Reference proteome</keyword>
<evidence type="ECO:0000313" key="6">
    <source>
        <dbReference type="Proteomes" id="UP000316343"/>
    </source>
</evidence>
<dbReference type="CDD" id="cd00092">
    <property type="entry name" value="HTH_CRP"/>
    <property type="match status" value="1"/>
</dbReference>
<dbReference type="AlphaFoldDB" id="A0A547P9T0"/>
<dbReference type="Gene3D" id="2.60.120.10">
    <property type="entry name" value="Jelly Rolls"/>
    <property type="match status" value="1"/>
</dbReference>
<comment type="caution">
    <text evidence="5">The sequence shown here is derived from an EMBL/GenBank/DDBJ whole genome shotgun (WGS) entry which is preliminary data.</text>
</comment>
<dbReference type="RefSeq" id="WP_142787142.1">
    <property type="nucleotide sequence ID" value="NZ_VHJK01000001.1"/>
</dbReference>
<dbReference type="PROSITE" id="PS00042">
    <property type="entry name" value="HTH_CRP_1"/>
    <property type="match status" value="1"/>
</dbReference>
<dbReference type="Gene3D" id="1.10.10.10">
    <property type="entry name" value="Winged helix-like DNA-binding domain superfamily/Winged helix DNA-binding domain"/>
    <property type="match status" value="1"/>
</dbReference>
<dbReference type="OrthoDB" id="667966at2"/>
<evidence type="ECO:0000256" key="3">
    <source>
        <dbReference type="ARBA" id="ARBA00023163"/>
    </source>
</evidence>
<dbReference type="GO" id="GO:0003700">
    <property type="term" value="F:DNA-binding transcription factor activity"/>
    <property type="evidence" value="ECO:0007669"/>
    <property type="project" value="InterPro"/>
</dbReference>
<keyword evidence="2" id="KW-0238">DNA-binding</keyword>
<proteinExistence type="predicted"/>
<feature type="domain" description="HTH crp-type" evidence="4">
    <location>
        <begin position="156"/>
        <end position="230"/>
    </location>
</feature>
<dbReference type="GO" id="GO:0003677">
    <property type="term" value="F:DNA binding"/>
    <property type="evidence" value="ECO:0007669"/>
    <property type="project" value="UniProtKB-KW"/>
</dbReference>
<dbReference type="InterPro" id="IPR014710">
    <property type="entry name" value="RmlC-like_jellyroll"/>
</dbReference>
<dbReference type="PRINTS" id="PR00034">
    <property type="entry name" value="HTHCRP"/>
</dbReference>
<dbReference type="SMART" id="SM00419">
    <property type="entry name" value="HTH_CRP"/>
    <property type="match status" value="1"/>
</dbReference>
<dbReference type="SUPFAM" id="SSF51206">
    <property type="entry name" value="cAMP-binding domain-like"/>
    <property type="match status" value="1"/>
</dbReference>
<dbReference type="PROSITE" id="PS51063">
    <property type="entry name" value="HTH_CRP_2"/>
    <property type="match status" value="1"/>
</dbReference>
<name>A0A547P9T0_9SPHN</name>
<dbReference type="InterPro" id="IPR018490">
    <property type="entry name" value="cNMP-bd_dom_sf"/>
</dbReference>
<dbReference type="Pfam" id="PF13545">
    <property type="entry name" value="HTH_Crp_2"/>
    <property type="match status" value="1"/>
</dbReference>
<dbReference type="Proteomes" id="UP000316343">
    <property type="component" value="Unassembled WGS sequence"/>
</dbReference>
<protein>
    <submittedName>
        <fullName evidence="5">Crp/Fnr family transcriptional regulator</fullName>
    </submittedName>
</protein>
<gene>
    <name evidence="5" type="ORF">FGU71_02690</name>
</gene>
<reference evidence="5 6" key="1">
    <citation type="submission" date="2019-06" db="EMBL/GenBank/DDBJ databases">
        <title>Erythrobacter insulae sp. nov., isolated from a tidal flat.</title>
        <authorList>
            <person name="Yoon J.-H."/>
        </authorList>
    </citation>
    <scope>NUCLEOTIDE SEQUENCE [LARGE SCALE GENOMIC DNA]</scope>
    <source>
        <strain evidence="5 6">JBTF-M21</strain>
    </source>
</reference>
<sequence length="238" mass="25426">MASHAHTSEASCIESFRASVAPALGDRTVADQLCSIGEYFALSPDEQFPASIDKDHLVYLASGAAKLVSLEHPPLDAQTRGHILGFHFADDIVSILRKPGGGSSLTALTHIELVAFSAEEFLDIAQADPALLRSVLIKSLDSLQRTRTRMIRIGHQTARQRIAGFLVNMAERICGCMSGPCEIALPMGRSDIGDSLGLTIETVSRQFTELRKSGLISTPGRGIVGLSDIDALKCEAGL</sequence>
<dbReference type="SUPFAM" id="SSF46785">
    <property type="entry name" value="Winged helix' DNA-binding domain"/>
    <property type="match status" value="1"/>
</dbReference>
<dbReference type="InterPro" id="IPR018335">
    <property type="entry name" value="Tscrpt_reg_HTH_Crp-type_CS"/>
</dbReference>
<organism evidence="5 6">
    <name type="scientific">Erythrobacter insulae</name>
    <dbReference type="NCBI Taxonomy" id="2584124"/>
    <lineage>
        <taxon>Bacteria</taxon>
        <taxon>Pseudomonadati</taxon>
        <taxon>Pseudomonadota</taxon>
        <taxon>Alphaproteobacteria</taxon>
        <taxon>Sphingomonadales</taxon>
        <taxon>Erythrobacteraceae</taxon>
        <taxon>Erythrobacter/Porphyrobacter group</taxon>
        <taxon>Erythrobacter</taxon>
    </lineage>
</organism>
<keyword evidence="1" id="KW-0805">Transcription regulation</keyword>
<dbReference type="InterPro" id="IPR036390">
    <property type="entry name" value="WH_DNA-bd_sf"/>
</dbReference>
<evidence type="ECO:0000256" key="1">
    <source>
        <dbReference type="ARBA" id="ARBA00023015"/>
    </source>
</evidence>
<evidence type="ECO:0000313" key="5">
    <source>
        <dbReference type="EMBL" id="TRD10880.1"/>
    </source>
</evidence>
<evidence type="ECO:0000259" key="4">
    <source>
        <dbReference type="PROSITE" id="PS51063"/>
    </source>
</evidence>
<dbReference type="EMBL" id="VHJK01000001">
    <property type="protein sequence ID" value="TRD10880.1"/>
    <property type="molecule type" value="Genomic_DNA"/>
</dbReference>
<evidence type="ECO:0000256" key="2">
    <source>
        <dbReference type="ARBA" id="ARBA00023125"/>
    </source>
</evidence>